<sequence length="284" mass="32396">MIWTNLEERFNQKNAPRVFEGIRTKQSLAQGTSSVTNYFTRLKTLWDLIQEYRPQPTCTCGAMKTIQDYQEEDRVLEFLVGLNESYNAARSQFLIQDPLPNINRAYASIIQEERQRSLTNISQSLSSPSDADKSTVGQFAGSVWPFKPKMVCHHCGILGHIMSKCYRLHGYHPGHKLYGKFPNQNVESVGNSNVKLSTANVETKSEGNENSNGDAIKEDQDLVSSLSVMQCQRLMALLSQRTSYQSANPSKEAPLVSHFFGENLFLPKSKWIIDRYWCYVLYLF</sequence>
<name>A0A803QGE1_CANSA</name>
<reference evidence="1" key="2">
    <citation type="submission" date="2021-03" db="UniProtKB">
        <authorList>
            <consortium name="EnsemblPlants"/>
        </authorList>
    </citation>
    <scope>IDENTIFICATION</scope>
</reference>
<evidence type="ECO:0000313" key="2">
    <source>
        <dbReference type="Proteomes" id="UP000596661"/>
    </source>
</evidence>
<dbReference type="Proteomes" id="UP000596661">
    <property type="component" value="Chromosome 9"/>
</dbReference>
<reference evidence="1" key="1">
    <citation type="submission" date="2018-11" db="EMBL/GenBank/DDBJ databases">
        <authorList>
            <person name="Grassa J C."/>
        </authorList>
    </citation>
    <scope>NUCLEOTIDE SEQUENCE [LARGE SCALE GENOMIC DNA]</scope>
</reference>
<evidence type="ECO:0008006" key="3">
    <source>
        <dbReference type="Google" id="ProtNLM"/>
    </source>
</evidence>
<dbReference type="EnsemblPlants" id="evm.model.09.482">
    <property type="protein sequence ID" value="cds.evm.model.09.482"/>
    <property type="gene ID" value="evm.TU.09.482"/>
</dbReference>
<dbReference type="AlphaFoldDB" id="A0A803QGE1"/>
<evidence type="ECO:0000313" key="1">
    <source>
        <dbReference type="EnsemblPlants" id="cds.evm.model.09.482"/>
    </source>
</evidence>
<accession>A0A803QGE1</accession>
<proteinExistence type="predicted"/>
<keyword evidence="2" id="KW-1185">Reference proteome</keyword>
<protein>
    <recommendedName>
        <fullName evidence="3">Retrotransposon gag domain-containing protein</fullName>
    </recommendedName>
</protein>
<dbReference type="PANTHER" id="PTHR34222:SF99">
    <property type="entry name" value="PROTEIN, PUTATIVE-RELATED"/>
    <property type="match status" value="1"/>
</dbReference>
<organism evidence="1 2">
    <name type="scientific">Cannabis sativa</name>
    <name type="common">Hemp</name>
    <name type="synonym">Marijuana</name>
    <dbReference type="NCBI Taxonomy" id="3483"/>
    <lineage>
        <taxon>Eukaryota</taxon>
        <taxon>Viridiplantae</taxon>
        <taxon>Streptophyta</taxon>
        <taxon>Embryophyta</taxon>
        <taxon>Tracheophyta</taxon>
        <taxon>Spermatophyta</taxon>
        <taxon>Magnoliopsida</taxon>
        <taxon>eudicotyledons</taxon>
        <taxon>Gunneridae</taxon>
        <taxon>Pentapetalae</taxon>
        <taxon>rosids</taxon>
        <taxon>fabids</taxon>
        <taxon>Rosales</taxon>
        <taxon>Cannabaceae</taxon>
        <taxon>Cannabis</taxon>
    </lineage>
</organism>
<dbReference type="Gramene" id="evm.model.09.482">
    <property type="protein sequence ID" value="cds.evm.model.09.482"/>
    <property type="gene ID" value="evm.TU.09.482"/>
</dbReference>
<dbReference type="PANTHER" id="PTHR34222">
    <property type="entry name" value="GAG_PRE-INTEGRS DOMAIN-CONTAINING PROTEIN"/>
    <property type="match status" value="1"/>
</dbReference>
<dbReference type="EMBL" id="UZAU01000723">
    <property type="status" value="NOT_ANNOTATED_CDS"/>
    <property type="molecule type" value="Genomic_DNA"/>
</dbReference>